<protein>
    <submittedName>
        <fullName evidence="2">Uncharacterized protein</fullName>
    </submittedName>
</protein>
<accession>A0A8S4MYL1</accession>
<feature type="chain" id="PRO_5035716717" evidence="1">
    <location>
        <begin position="23"/>
        <end position="116"/>
    </location>
</feature>
<dbReference type="Proteomes" id="UP000749559">
    <property type="component" value="Unassembled WGS sequence"/>
</dbReference>
<dbReference type="EMBL" id="CAIIXF020000001">
    <property type="protein sequence ID" value="CAH1773232.1"/>
    <property type="molecule type" value="Genomic_DNA"/>
</dbReference>
<evidence type="ECO:0000313" key="3">
    <source>
        <dbReference type="Proteomes" id="UP000749559"/>
    </source>
</evidence>
<sequence>MNMASFLSRYVSLMISIMCVQLDPAIQTYICFLLLYCQCDVNVIPVKLSNCFKHQAFHYIQYFNDQDLDMCELPYHNRMDNKIALLMPIYGDTRMSIKLMNNARNGWSKYHPVVCI</sequence>
<proteinExistence type="predicted"/>
<reference evidence="2" key="1">
    <citation type="submission" date="2022-03" db="EMBL/GenBank/DDBJ databases">
        <authorList>
            <person name="Martin C."/>
        </authorList>
    </citation>
    <scope>NUCLEOTIDE SEQUENCE</scope>
</reference>
<gene>
    <name evidence="2" type="ORF">OFUS_LOCUS856</name>
</gene>
<evidence type="ECO:0000256" key="1">
    <source>
        <dbReference type="SAM" id="SignalP"/>
    </source>
</evidence>
<keyword evidence="1" id="KW-0732">Signal</keyword>
<dbReference type="AlphaFoldDB" id="A0A8S4MYL1"/>
<feature type="signal peptide" evidence="1">
    <location>
        <begin position="1"/>
        <end position="22"/>
    </location>
</feature>
<evidence type="ECO:0000313" key="2">
    <source>
        <dbReference type="EMBL" id="CAH1773232.1"/>
    </source>
</evidence>
<organism evidence="2 3">
    <name type="scientific">Owenia fusiformis</name>
    <name type="common">Polychaete worm</name>
    <dbReference type="NCBI Taxonomy" id="6347"/>
    <lineage>
        <taxon>Eukaryota</taxon>
        <taxon>Metazoa</taxon>
        <taxon>Spiralia</taxon>
        <taxon>Lophotrochozoa</taxon>
        <taxon>Annelida</taxon>
        <taxon>Polychaeta</taxon>
        <taxon>Sedentaria</taxon>
        <taxon>Canalipalpata</taxon>
        <taxon>Sabellida</taxon>
        <taxon>Oweniida</taxon>
        <taxon>Oweniidae</taxon>
        <taxon>Owenia</taxon>
    </lineage>
</organism>
<name>A0A8S4MYL1_OWEFU</name>
<keyword evidence="3" id="KW-1185">Reference proteome</keyword>
<comment type="caution">
    <text evidence="2">The sequence shown here is derived from an EMBL/GenBank/DDBJ whole genome shotgun (WGS) entry which is preliminary data.</text>
</comment>